<dbReference type="AlphaFoldDB" id="A0A841PNB8"/>
<evidence type="ECO:0000313" key="7">
    <source>
        <dbReference type="Proteomes" id="UP000568839"/>
    </source>
</evidence>
<feature type="transmembrane region" description="Helical" evidence="5">
    <location>
        <begin position="6"/>
        <end position="33"/>
    </location>
</feature>
<keyword evidence="7" id="KW-1185">Reference proteome</keyword>
<gene>
    <name evidence="6" type="ORF">HNR44_002243</name>
</gene>
<evidence type="ECO:0000256" key="1">
    <source>
        <dbReference type="ARBA" id="ARBA00004141"/>
    </source>
</evidence>
<evidence type="ECO:0000256" key="5">
    <source>
        <dbReference type="SAM" id="Phobius"/>
    </source>
</evidence>
<evidence type="ECO:0000256" key="4">
    <source>
        <dbReference type="ARBA" id="ARBA00023136"/>
    </source>
</evidence>
<keyword evidence="4 5" id="KW-0472">Membrane</keyword>
<dbReference type="InterPro" id="IPR000537">
    <property type="entry name" value="UbiA_prenyltransferase"/>
</dbReference>
<feature type="transmembrane region" description="Helical" evidence="5">
    <location>
        <begin position="54"/>
        <end position="73"/>
    </location>
</feature>
<dbReference type="GO" id="GO:0016765">
    <property type="term" value="F:transferase activity, transferring alkyl or aryl (other than methyl) groups"/>
    <property type="evidence" value="ECO:0007669"/>
    <property type="project" value="InterPro"/>
</dbReference>
<keyword evidence="2 5" id="KW-0812">Transmembrane</keyword>
<feature type="transmembrane region" description="Helical" evidence="5">
    <location>
        <begin position="180"/>
        <end position="198"/>
    </location>
</feature>
<organism evidence="6 7">
    <name type="scientific">Geomicrobium halophilum</name>
    <dbReference type="NCBI Taxonomy" id="549000"/>
    <lineage>
        <taxon>Bacteria</taxon>
        <taxon>Bacillati</taxon>
        <taxon>Bacillota</taxon>
        <taxon>Bacilli</taxon>
        <taxon>Bacillales</taxon>
        <taxon>Geomicrobium</taxon>
    </lineage>
</organism>
<accession>A0A841PNB8</accession>
<dbReference type="Pfam" id="PF01040">
    <property type="entry name" value="UbiA"/>
    <property type="match status" value="1"/>
</dbReference>
<evidence type="ECO:0000256" key="2">
    <source>
        <dbReference type="ARBA" id="ARBA00022692"/>
    </source>
</evidence>
<feature type="transmembrane region" description="Helical" evidence="5">
    <location>
        <begin position="150"/>
        <end position="168"/>
    </location>
</feature>
<protein>
    <submittedName>
        <fullName evidence="6">4-hydroxybenzoate polyprenyltransferase</fullName>
    </submittedName>
</protein>
<evidence type="ECO:0000313" key="6">
    <source>
        <dbReference type="EMBL" id="MBB6450260.1"/>
    </source>
</evidence>
<evidence type="ECO:0000256" key="3">
    <source>
        <dbReference type="ARBA" id="ARBA00022989"/>
    </source>
</evidence>
<dbReference type="Proteomes" id="UP000568839">
    <property type="component" value="Unassembled WGS sequence"/>
</dbReference>
<sequence>MGKWLVITLIIASFLLAVFGFPRISILLLIGVWGAASYSLSPLQFSYRPFAGDWFSLFPALFFLGIAGAWLALGHIPEWALQNATINALFCMAWVMVHHIPDIKADQQASPKKQTSVVWSAEKLGIARFPALLYLSLIGLSTLWLGMDRMWAAIGVLFIVGVAIFLVAKMKTEDHEQVSAIEKMLLLLAVVTAIWLGIFI</sequence>
<keyword evidence="3 5" id="KW-1133">Transmembrane helix</keyword>
<name>A0A841PNB8_9BACL</name>
<dbReference type="GO" id="GO:0016020">
    <property type="term" value="C:membrane"/>
    <property type="evidence" value="ECO:0007669"/>
    <property type="project" value="UniProtKB-SubCell"/>
</dbReference>
<comment type="caution">
    <text evidence="6">The sequence shown here is derived from an EMBL/GenBank/DDBJ whole genome shotgun (WGS) entry which is preliminary data.</text>
</comment>
<dbReference type="EMBL" id="JACHHJ010000003">
    <property type="protein sequence ID" value="MBB6450260.1"/>
    <property type="molecule type" value="Genomic_DNA"/>
</dbReference>
<reference evidence="6 7" key="1">
    <citation type="submission" date="2020-08" db="EMBL/GenBank/DDBJ databases">
        <title>Genomic Encyclopedia of Type Strains, Phase IV (KMG-IV): sequencing the most valuable type-strain genomes for metagenomic binning, comparative biology and taxonomic classification.</title>
        <authorList>
            <person name="Goeker M."/>
        </authorList>
    </citation>
    <scope>NUCLEOTIDE SEQUENCE [LARGE SCALE GENOMIC DNA]</scope>
    <source>
        <strain evidence="6 7">DSM 21769</strain>
    </source>
</reference>
<keyword evidence="6" id="KW-0808">Transferase</keyword>
<proteinExistence type="predicted"/>
<comment type="subcellular location">
    <subcellularLocation>
        <location evidence="1">Membrane</location>
        <topology evidence="1">Multi-pass membrane protein</topology>
    </subcellularLocation>
</comment>
<feature type="transmembrane region" description="Helical" evidence="5">
    <location>
        <begin position="126"/>
        <end position="144"/>
    </location>
</feature>